<evidence type="ECO:0000313" key="2">
    <source>
        <dbReference type="EMBL" id="EGO20218.1"/>
    </source>
</evidence>
<sequence length="57" mass="5800">MPPPAMSPRMPFAPPPFGVFGPGPSLSQGPPPPLAPSALPRTFGTGSPFEPAFSRGL</sequence>
<name>F8P989_SERL9</name>
<evidence type="ECO:0000256" key="1">
    <source>
        <dbReference type="SAM" id="MobiDB-lite"/>
    </source>
</evidence>
<proteinExistence type="predicted"/>
<feature type="non-terminal residue" evidence="2">
    <location>
        <position position="57"/>
    </location>
</feature>
<dbReference type="EMBL" id="GL945441">
    <property type="protein sequence ID" value="EGO20218.1"/>
    <property type="molecule type" value="Genomic_DNA"/>
</dbReference>
<dbReference type="AlphaFoldDB" id="F8P989"/>
<feature type="compositionally biased region" description="Low complexity" evidence="1">
    <location>
        <begin position="18"/>
        <end position="28"/>
    </location>
</feature>
<protein>
    <submittedName>
        <fullName evidence="2">Uncharacterized protein</fullName>
    </submittedName>
</protein>
<dbReference type="GeneID" id="18812031"/>
<dbReference type="RefSeq" id="XP_007322963.1">
    <property type="nucleotide sequence ID" value="XM_007322901.1"/>
</dbReference>
<dbReference type="HOGENOM" id="CLU_3093206_0_0_1"/>
<gene>
    <name evidence="2" type="ORF">SERLADRAFT_400368</name>
</gene>
<dbReference type="Proteomes" id="UP000008064">
    <property type="component" value="Unassembled WGS sequence"/>
</dbReference>
<accession>F8P989</accession>
<organism>
    <name type="scientific">Serpula lacrymans var. lacrymans (strain S7.9)</name>
    <name type="common">Dry rot fungus</name>
    <dbReference type="NCBI Taxonomy" id="578457"/>
    <lineage>
        <taxon>Eukaryota</taxon>
        <taxon>Fungi</taxon>
        <taxon>Dikarya</taxon>
        <taxon>Basidiomycota</taxon>
        <taxon>Agaricomycotina</taxon>
        <taxon>Agaricomycetes</taxon>
        <taxon>Agaricomycetidae</taxon>
        <taxon>Boletales</taxon>
        <taxon>Coniophorineae</taxon>
        <taxon>Serpulaceae</taxon>
        <taxon>Serpula</taxon>
    </lineage>
</organism>
<feature type="region of interest" description="Disordered" evidence="1">
    <location>
        <begin position="1"/>
        <end position="57"/>
    </location>
</feature>
<reference evidence="2" key="1">
    <citation type="submission" date="2011-04" db="EMBL/GenBank/DDBJ databases">
        <title>Evolution of plant cell wall degrading machinery underlies the functional diversity of forest fungi.</title>
        <authorList>
            <consortium name="US DOE Joint Genome Institute (JGI-PGF)"/>
            <person name="Eastwood D.C."/>
            <person name="Floudas D."/>
            <person name="Binder M."/>
            <person name="Majcherczyk A."/>
            <person name="Schneider P."/>
            <person name="Aerts A."/>
            <person name="Asiegbu F.O."/>
            <person name="Baker S.E."/>
            <person name="Barry K."/>
            <person name="Bendiksby M."/>
            <person name="Blumentritt M."/>
            <person name="Coutinho P.M."/>
            <person name="Cullen D."/>
            <person name="Cullen D."/>
            <person name="Gathman A."/>
            <person name="Goodell B."/>
            <person name="Henrissat B."/>
            <person name="Ihrmark K."/>
            <person name="Kauserud H."/>
            <person name="Kohler A."/>
            <person name="LaButti K."/>
            <person name="Lapidus A."/>
            <person name="Lavin J.L."/>
            <person name="Lee Y.-H."/>
            <person name="Lindquist E."/>
            <person name="Lilly W."/>
            <person name="Lucas S."/>
            <person name="Morin E."/>
            <person name="Murat C."/>
            <person name="Oguiza J.A."/>
            <person name="Park J."/>
            <person name="Pisabarro A.G."/>
            <person name="Riley R."/>
            <person name="Rosling A."/>
            <person name="Salamov A."/>
            <person name="Schmidt O."/>
            <person name="Schmutz J."/>
            <person name="Skrede I."/>
            <person name="Stenlid J."/>
            <person name="Wiebenga A."/>
            <person name="Xie X."/>
            <person name="Kues U."/>
            <person name="Hibbett D.S."/>
            <person name="Hoffmeister D."/>
            <person name="Hogberg N."/>
            <person name="Martin F."/>
            <person name="Grigoriev I.V."/>
            <person name="Watkinson S.C."/>
        </authorList>
    </citation>
    <scope>NUCLEOTIDE SEQUENCE</scope>
    <source>
        <strain evidence="2">S7.9</strain>
    </source>
</reference>
<feature type="compositionally biased region" description="Pro residues" evidence="1">
    <location>
        <begin position="1"/>
        <end position="17"/>
    </location>
</feature>
<dbReference type="KEGG" id="sla:SERLADRAFT_400368"/>